<name>A0A4R7J6B6_9ACTN</name>
<evidence type="ECO:0000313" key="2">
    <source>
        <dbReference type="Proteomes" id="UP000295371"/>
    </source>
</evidence>
<protein>
    <submittedName>
        <fullName evidence="1">Uncharacterized protein</fullName>
    </submittedName>
</protein>
<accession>A0A4R7J6B6</accession>
<sequence>MLGRPDPAAAGHNCAMGLFRRRRPVDNRSRAERRAETEAAKAHLQAFAASRIGVEAFLEPATVLDRLSLLLVAGDGESTRRPVPDEAWARKWAASASVPYFNAEVSGYPQRLREYNRRQKLRPEG</sequence>
<comment type="caution">
    <text evidence="1">The sequence shown here is derived from an EMBL/GenBank/DDBJ whole genome shotgun (WGS) entry which is preliminary data.</text>
</comment>
<evidence type="ECO:0000313" key="1">
    <source>
        <dbReference type="EMBL" id="TDT32735.1"/>
    </source>
</evidence>
<proteinExistence type="predicted"/>
<organism evidence="1 2">
    <name type="scientific">Naumannella halotolerans</name>
    <dbReference type="NCBI Taxonomy" id="993414"/>
    <lineage>
        <taxon>Bacteria</taxon>
        <taxon>Bacillati</taxon>
        <taxon>Actinomycetota</taxon>
        <taxon>Actinomycetes</taxon>
        <taxon>Propionibacteriales</taxon>
        <taxon>Propionibacteriaceae</taxon>
        <taxon>Naumannella</taxon>
    </lineage>
</organism>
<keyword evidence="2" id="KW-1185">Reference proteome</keyword>
<dbReference type="AlphaFoldDB" id="A0A4R7J6B6"/>
<reference evidence="1 2" key="1">
    <citation type="submission" date="2019-03" db="EMBL/GenBank/DDBJ databases">
        <title>Genomic Encyclopedia of Archaeal and Bacterial Type Strains, Phase II (KMG-II): from individual species to whole genera.</title>
        <authorList>
            <person name="Goeker M."/>
        </authorList>
    </citation>
    <scope>NUCLEOTIDE SEQUENCE [LARGE SCALE GENOMIC DNA]</scope>
    <source>
        <strain evidence="1 2">DSM 24323</strain>
    </source>
</reference>
<dbReference type="Proteomes" id="UP000295371">
    <property type="component" value="Unassembled WGS sequence"/>
</dbReference>
<dbReference type="EMBL" id="SOAW01000001">
    <property type="protein sequence ID" value="TDT32735.1"/>
    <property type="molecule type" value="Genomic_DNA"/>
</dbReference>
<gene>
    <name evidence="1" type="ORF">CLV29_0322</name>
</gene>